<evidence type="ECO:0000313" key="2">
    <source>
        <dbReference type="EMBL" id="TNN04636.1"/>
    </source>
</evidence>
<proteinExistence type="predicted"/>
<dbReference type="Proteomes" id="UP000311919">
    <property type="component" value="Unassembled WGS sequence"/>
</dbReference>
<keyword evidence="3" id="KW-1185">Reference proteome</keyword>
<dbReference type="AlphaFoldDB" id="A0A4Z2CKB9"/>
<reference evidence="2 3" key="1">
    <citation type="submission" date="2019-03" db="EMBL/GenBank/DDBJ databases">
        <title>An improved genome assembly of the fluke Schistosoma japonicum.</title>
        <authorList>
            <person name="Hu W."/>
            <person name="Luo F."/>
            <person name="Yin M."/>
            <person name="Mo X."/>
            <person name="Sun C."/>
            <person name="Wu Q."/>
            <person name="Zhu B."/>
            <person name="Xiang M."/>
            <person name="Wang J."/>
            <person name="Wang Y."/>
            <person name="Zhang T."/>
            <person name="Xu B."/>
            <person name="Zheng H."/>
            <person name="Feng Z."/>
        </authorList>
    </citation>
    <scope>NUCLEOTIDE SEQUENCE [LARGE SCALE GENOMIC DNA]</scope>
    <source>
        <strain evidence="2">HuSjv2</strain>
        <tissue evidence="2">Worms</tissue>
    </source>
</reference>
<dbReference type="EMBL" id="SKCS01001277">
    <property type="protein sequence ID" value="TNN04636.1"/>
    <property type="molecule type" value="Genomic_DNA"/>
</dbReference>
<evidence type="ECO:0000313" key="3">
    <source>
        <dbReference type="Proteomes" id="UP000311919"/>
    </source>
</evidence>
<evidence type="ECO:0000256" key="1">
    <source>
        <dbReference type="SAM" id="MobiDB-lite"/>
    </source>
</evidence>
<accession>A0A4Z2CKB9</accession>
<gene>
    <name evidence="2" type="ORF">EWB00_000828</name>
</gene>
<organism evidence="2 3">
    <name type="scientific">Schistosoma japonicum</name>
    <name type="common">Blood fluke</name>
    <dbReference type="NCBI Taxonomy" id="6182"/>
    <lineage>
        <taxon>Eukaryota</taxon>
        <taxon>Metazoa</taxon>
        <taxon>Spiralia</taxon>
        <taxon>Lophotrochozoa</taxon>
        <taxon>Platyhelminthes</taxon>
        <taxon>Trematoda</taxon>
        <taxon>Digenea</taxon>
        <taxon>Strigeidida</taxon>
        <taxon>Schistosomatoidea</taxon>
        <taxon>Schistosomatidae</taxon>
        <taxon>Schistosoma</taxon>
    </lineage>
</organism>
<comment type="caution">
    <text evidence="2">The sequence shown here is derived from an EMBL/GenBank/DDBJ whole genome shotgun (WGS) entry which is preliminary data.</text>
</comment>
<protein>
    <submittedName>
        <fullName evidence="2">Uncharacterized protein</fullName>
    </submittedName>
</protein>
<name>A0A4Z2CKB9_SCHJA</name>
<sequence length="63" mass="6851">MCAPLALLWFAEDSCPVDHAVALLGVQMRTSRPNCLSGNKDAGIDPETLRWPPGSQPQLYQPS</sequence>
<feature type="region of interest" description="Disordered" evidence="1">
    <location>
        <begin position="34"/>
        <end position="63"/>
    </location>
</feature>